<name>A0A9D1GBZ1_9FIRM</name>
<gene>
    <name evidence="1" type="ORF">IAB59_05860</name>
</gene>
<organism evidence="1 2">
    <name type="scientific">Candidatus Onthousia faecipullorum</name>
    <dbReference type="NCBI Taxonomy" id="2840887"/>
    <lineage>
        <taxon>Bacteria</taxon>
        <taxon>Bacillati</taxon>
        <taxon>Bacillota</taxon>
        <taxon>Bacilli</taxon>
        <taxon>Candidatus Onthousia</taxon>
    </lineage>
</organism>
<comment type="caution">
    <text evidence="1">The sequence shown here is derived from an EMBL/GenBank/DDBJ whole genome shotgun (WGS) entry which is preliminary data.</text>
</comment>
<accession>A0A9D1GBZ1</accession>
<reference evidence="1" key="2">
    <citation type="journal article" date="2021" name="PeerJ">
        <title>Extensive microbial diversity within the chicken gut microbiome revealed by metagenomics and culture.</title>
        <authorList>
            <person name="Gilroy R."/>
            <person name="Ravi A."/>
            <person name="Getino M."/>
            <person name="Pursley I."/>
            <person name="Horton D.L."/>
            <person name="Alikhan N.F."/>
            <person name="Baker D."/>
            <person name="Gharbi K."/>
            <person name="Hall N."/>
            <person name="Watson M."/>
            <person name="Adriaenssens E.M."/>
            <person name="Foster-Nyarko E."/>
            <person name="Jarju S."/>
            <person name="Secka A."/>
            <person name="Antonio M."/>
            <person name="Oren A."/>
            <person name="Chaudhuri R.R."/>
            <person name="La Ragione R."/>
            <person name="Hildebrand F."/>
            <person name="Pallen M.J."/>
        </authorList>
    </citation>
    <scope>NUCLEOTIDE SEQUENCE</scope>
    <source>
        <strain evidence="1">CHK195-26880</strain>
    </source>
</reference>
<protein>
    <submittedName>
        <fullName evidence="1">Uncharacterized protein</fullName>
    </submittedName>
</protein>
<dbReference type="Proteomes" id="UP000886833">
    <property type="component" value="Unassembled WGS sequence"/>
</dbReference>
<sequence length="243" mass="28608">MRDTMTYKDVLDYVLEVPSSKDKIGLSQDERFKILEENRADIEIYKYLKEKLENLTIEVCGDYEGLVLDLMSCRALEGWCWQTTESAIVFLNDDDYIERGNLIFEQYEKMVKKYYHSWINFHYEGLEYTFDPCLNILCDKKLYQEVFETDVMGRVDANEVRDELINAILNPKPKKIDNSPSVRFAREFMEKFFGDALEQARNETHITGNDDVNSPMYRNNTGYKAEIEDGKIKKLVAHFYLNG</sequence>
<reference evidence="1" key="1">
    <citation type="submission" date="2020-10" db="EMBL/GenBank/DDBJ databases">
        <authorList>
            <person name="Gilroy R."/>
        </authorList>
    </citation>
    <scope>NUCLEOTIDE SEQUENCE</scope>
    <source>
        <strain evidence="1">CHK195-26880</strain>
    </source>
</reference>
<evidence type="ECO:0000313" key="1">
    <source>
        <dbReference type="EMBL" id="HIT37981.1"/>
    </source>
</evidence>
<dbReference type="AlphaFoldDB" id="A0A9D1GBZ1"/>
<dbReference type="EMBL" id="DVKQ01000075">
    <property type="protein sequence ID" value="HIT37981.1"/>
    <property type="molecule type" value="Genomic_DNA"/>
</dbReference>
<proteinExistence type="predicted"/>
<evidence type="ECO:0000313" key="2">
    <source>
        <dbReference type="Proteomes" id="UP000886833"/>
    </source>
</evidence>